<dbReference type="AlphaFoldDB" id="A0A812A0F7"/>
<dbReference type="Proteomes" id="UP000614580">
    <property type="component" value="Unassembled WGS sequence"/>
</dbReference>
<gene>
    <name evidence="2" type="ORF">DNFNHJIP_00012</name>
</gene>
<dbReference type="EMBL" id="CAJHZY010000001">
    <property type="protein sequence ID" value="CAD7766614.1"/>
    <property type="molecule type" value="Genomic_DNA"/>
</dbReference>
<evidence type="ECO:0000259" key="1">
    <source>
        <dbReference type="SMART" id="SM01126"/>
    </source>
</evidence>
<reference evidence="2" key="1">
    <citation type="submission" date="2020-12" db="EMBL/GenBank/DDBJ databases">
        <authorList>
            <person name="Hahn C.J."/>
            <person name="Laso-Perez R."/>
            <person name="Vulcano F."/>
            <person name="Vaziourakis K.-M."/>
            <person name="Stokke R."/>
            <person name="Steen I.H."/>
            <person name="Teske A."/>
            <person name="Boetius A."/>
            <person name="Liebeke M."/>
            <person name="Amann R."/>
            <person name="Knittel K."/>
        </authorList>
    </citation>
    <scope>NUCLEOTIDE SEQUENCE</scope>
    <source>
        <strain evidence="2">Gfbio:c6db26ca-90af-429b-aeed-0e3e8aed0b5e:GoM-Arc1_AMV-AAA_792_C10</strain>
    </source>
</reference>
<dbReference type="InterPro" id="IPR024442">
    <property type="entry name" value="Transposase_Zn_ribbon"/>
</dbReference>
<feature type="domain" description="ISXO2-like transposase" evidence="1">
    <location>
        <begin position="129"/>
        <end position="273"/>
    </location>
</feature>
<evidence type="ECO:0000313" key="2">
    <source>
        <dbReference type="EMBL" id="CAD7766614.1"/>
    </source>
</evidence>
<dbReference type="SMART" id="SM01126">
    <property type="entry name" value="DDE_Tnp_IS1595"/>
    <property type="match status" value="1"/>
</dbReference>
<accession>A0A812A0F7</accession>
<proteinExistence type="predicted"/>
<dbReference type="InterPro" id="IPR024445">
    <property type="entry name" value="Tnp_ISXO2-like"/>
</dbReference>
<comment type="caution">
    <text evidence="2">The sequence shown here is derived from an EMBL/GenBank/DDBJ whole genome shotgun (WGS) entry which is preliminary data.</text>
</comment>
<protein>
    <submittedName>
        <fullName evidence="2">ISXO2-like transposase domain protein</fullName>
    </submittedName>
</protein>
<dbReference type="NCBIfam" id="NF033547">
    <property type="entry name" value="transpos_IS1595"/>
    <property type="match status" value="1"/>
</dbReference>
<evidence type="ECO:0000313" key="3">
    <source>
        <dbReference type="Proteomes" id="UP000614580"/>
    </source>
</evidence>
<dbReference type="Pfam" id="PF12762">
    <property type="entry name" value="DDE_Tnp_IS1595"/>
    <property type="match status" value="1"/>
</dbReference>
<dbReference type="Pfam" id="PF12760">
    <property type="entry name" value="Zn_ribbon_IS1595"/>
    <property type="match status" value="1"/>
</dbReference>
<name>A0A812A0F7_9EURY</name>
<sequence>MDIEKLYQMIPNETACRAFFEELIWPDGRFCPHCRCKRSYRIAGAYTRPGLYECADCKHQFTVTTNTPMHSTKLPLFKWLLAVYYIVNSSKGISSIYLARLIGVHQSTAWKLGHAIRKMMQLWGENMIQLSGTIEMDEKYFGGKPRYQRGKTQKPGAHNKRSILIAVQRKGGVVPLHVAKVKNTTIMPVIDQFADPNAKLMTDKHHVFHQAGKRFSSHESVWHFAKEFARDDVHVNTAESFGSMMERMKIGVFHFISEKHLNRYLGELSFRWANRDPKETTTVSGKKKTIWTPKPILDQLKTLLQFAHGLKLHRSRKGGIIDINRSSLQLT</sequence>
<organism evidence="2 3">
    <name type="scientific">Candidatus Argoarchaeum ethanivorans</name>
    <dbReference type="NCBI Taxonomy" id="2608793"/>
    <lineage>
        <taxon>Archaea</taxon>
        <taxon>Methanobacteriati</taxon>
        <taxon>Methanobacteriota</taxon>
        <taxon>Stenosarchaea group</taxon>
        <taxon>Methanomicrobia</taxon>
        <taxon>Methanosarcinales</taxon>
        <taxon>Methanosarcinales incertae sedis</taxon>
        <taxon>GOM Arc I cluster</taxon>
        <taxon>Candidatus Argoarchaeum</taxon>
    </lineage>
</organism>